<name>A0ABC9TY87_CLOSY</name>
<keyword evidence="2" id="KW-0808">Transferase</keyword>
<evidence type="ECO:0000313" key="3">
    <source>
        <dbReference type="Proteomes" id="UP000016491"/>
    </source>
</evidence>
<evidence type="ECO:0000259" key="1">
    <source>
        <dbReference type="Pfam" id="PF04230"/>
    </source>
</evidence>
<feature type="domain" description="Polysaccharide pyruvyl transferase" evidence="1">
    <location>
        <begin position="13"/>
        <end position="329"/>
    </location>
</feature>
<reference evidence="2 3" key="1">
    <citation type="submission" date="2013-07" db="EMBL/GenBank/DDBJ databases">
        <authorList>
            <person name="Weinstock G."/>
            <person name="Sodergren E."/>
            <person name="Wylie T."/>
            <person name="Fulton L."/>
            <person name="Fulton R."/>
            <person name="Fronick C."/>
            <person name="O'Laughlin M."/>
            <person name="Godfrey J."/>
            <person name="Miner T."/>
            <person name="Herter B."/>
            <person name="Appelbaum E."/>
            <person name="Cordes M."/>
            <person name="Lek S."/>
            <person name="Wollam A."/>
            <person name="Pepin K.H."/>
            <person name="Palsikar V.B."/>
            <person name="Mitreva M."/>
            <person name="Wilson R.K."/>
        </authorList>
    </citation>
    <scope>NUCLEOTIDE SEQUENCE [LARGE SCALE GENOMIC DNA]</scope>
    <source>
        <strain evidence="2 3">ATCC 14940</strain>
    </source>
</reference>
<dbReference type="PANTHER" id="PTHR36836:SF1">
    <property type="entry name" value="COLANIC ACID BIOSYNTHESIS PROTEIN WCAK"/>
    <property type="match status" value="1"/>
</dbReference>
<sequence length="400" mass="47015">MKHILIIHAHWNNRGDEAAVRAIIDELRKEKVMLNIQIVSPIVYQFPYEKQEVNIIPLYPRFRNIPEFLIGCIFKGKLVWTMEGQAFFNALRDSDLVIHAPGGPSLGDTYYCSEILYLLRFMAVLRENKKFVICAPSVGPFNKRTRNWLRKKIFSSAKQIVLREEISQMYLNQLLPQNSSKVTLDAAFQSKIPSETNELKLHHYKELEHFMSQDGKIVGMTITNLLWHPKYGKEKGLAEHISLEFENVVKELRQRGYRILFIPQLFGIAHDNDYMRKFEVEGCFTMSEEYDCYFQQYIIGKMFALIGMRYHSNIFSAKMGIPFISISYEQKMEGFINKINYQKYCIDIKKLTAKRIIDKFTSLEKDYDSIKRYLDEIGPELRSKSYETTEILLRELRCEA</sequence>
<gene>
    <name evidence="2" type="ORF">CLOSYM_02170</name>
</gene>
<protein>
    <submittedName>
        <fullName evidence="2">Polysaccharide pyruvyl transferase</fullName>
    </submittedName>
</protein>
<comment type="caution">
    <text evidence="2">The sequence shown here is derived from an EMBL/GenBank/DDBJ whole genome shotgun (WGS) entry which is preliminary data.</text>
</comment>
<dbReference type="EMBL" id="AWSU01000163">
    <property type="protein sequence ID" value="ERI77200.1"/>
    <property type="molecule type" value="Genomic_DNA"/>
</dbReference>
<dbReference type="Proteomes" id="UP000016491">
    <property type="component" value="Unassembled WGS sequence"/>
</dbReference>
<dbReference type="AlphaFoldDB" id="A0ABC9TY87"/>
<dbReference type="RefSeq" id="WP_021642879.1">
    <property type="nucleotide sequence ID" value="NZ_KE992969.1"/>
</dbReference>
<dbReference type="GO" id="GO:0016740">
    <property type="term" value="F:transferase activity"/>
    <property type="evidence" value="ECO:0007669"/>
    <property type="project" value="UniProtKB-KW"/>
</dbReference>
<organism evidence="2 3">
    <name type="scientific">[Clostridium] symbiosum ATCC 14940</name>
    <dbReference type="NCBI Taxonomy" id="411472"/>
    <lineage>
        <taxon>Bacteria</taxon>
        <taxon>Bacillati</taxon>
        <taxon>Bacillota</taxon>
        <taxon>Clostridia</taxon>
        <taxon>Lachnospirales</taxon>
        <taxon>Lachnospiraceae</taxon>
        <taxon>Otoolea</taxon>
    </lineage>
</organism>
<dbReference type="Pfam" id="PF04230">
    <property type="entry name" value="PS_pyruv_trans"/>
    <property type="match status" value="1"/>
</dbReference>
<dbReference type="InterPro" id="IPR007345">
    <property type="entry name" value="Polysacch_pyruvyl_Trfase"/>
</dbReference>
<evidence type="ECO:0000313" key="2">
    <source>
        <dbReference type="EMBL" id="ERI77200.1"/>
    </source>
</evidence>
<accession>A0ABC9TY87</accession>
<proteinExistence type="predicted"/>
<dbReference type="PANTHER" id="PTHR36836">
    <property type="entry name" value="COLANIC ACID BIOSYNTHESIS PROTEIN WCAK"/>
    <property type="match status" value="1"/>
</dbReference>